<reference evidence="1" key="1">
    <citation type="journal article" date="2023" name="Nat. Commun.">
        <title>Diploid and tetraploid genomes of Acorus and the evolution of monocots.</title>
        <authorList>
            <person name="Ma L."/>
            <person name="Liu K.W."/>
            <person name="Li Z."/>
            <person name="Hsiao Y.Y."/>
            <person name="Qi Y."/>
            <person name="Fu T."/>
            <person name="Tang G.D."/>
            <person name="Zhang D."/>
            <person name="Sun W.H."/>
            <person name="Liu D.K."/>
            <person name="Li Y."/>
            <person name="Chen G.Z."/>
            <person name="Liu X.D."/>
            <person name="Liao X.Y."/>
            <person name="Jiang Y.T."/>
            <person name="Yu X."/>
            <person name="Hao Y."/>
            <person name="Huang J."/>
            <person name="Zhao X.W."/>
            <person name="Ke S."/>
            <person name="Chen Y.Y."/>
            <person name="Wu W.L."/>
            <person name="Hsu J.L."/>
            <person name="Lin Y.F."/>
            <person name="Huang M.D."/>
            <person name="Li C.Y."/>
            <person name="Huang L."/>
            <person name="Wang Z.W."/>
            <person name="Zhao X."/>
            <person name="Zhong W.Y."/>
            <person name="Peng D.H."/>
            <person name="Ahmad S."/>
            <person name="Lan S."/>
            <person name="Zhang J.S."/>
            <person name="Tsai W.C."/>
            <person name="Van de Peer Y."/>
            <person name="Liu Z.J."/>
        </authorList>
    </citation>
    <scope>NUCLEOTIDE SEQUENCE</scope>
    <source>
        <strain evidence="1">SCP</strain>
    </source>
</reference>
<protein>
    <recommendedName>
        <fullName evidence="3">DUF4378 domain-containing protein</fullName>
    </recommendedName>
</protein>
<evidence type="ECO:0008006" key="3">
    <source>
        <dbReference type="Google" id="ProtNLM"/>
    </source>
</evidence>
<keyword evidence="2" id="KW-1185">Reference proteome</keyword>
<evidence type="ECO:0000313" key="2">
    <source>
        <dbReference type="Proteomes" id="UP001179952"/>
    </source>
</evidence>
<proteinExistence type="predicted"/>
<dbReference type="AlphaFoldDB" id="A0AAV9AJP3"/>
<organism evidence="1 2">
    <name type="scientific">Acorus gramineus</name>
    <name type="common">Dwarf sweet flag</name>
    <dbReference type="NCBI Taxonomy" id="55184"/>
    <lineage>
        <taxon>Eukaryota</taxon>
        <taxon>Viridiplantae</taxon>
        <taxon>Streptophyta</taxon>
        <taxon>Embryophyta</taxon>
        <taxon>Tracheophyta</taxon>
        <taxon>Spermatophyta</taxon>
        <taxon>Magnoliopsida</taxon>
        <taxon>Liliopsida</taxon>
        <taxon>Acoraceae</taxon>
        <taxon>Acorus</taxon>
    </lineage>
</organism>
<accession>A0AAV9AJP3</accession>
<sequence length="126" mass="14781">MKSLDDKEENGPLSSVDRMRRGAIKQEWGTILRMEEAEWQQRSCETWLKEGDGNTKFFHKVANVEIENLSEIEQGLVNHFSAAFKRRRAWAPDWVDEDLGRVPDHMWQCIDALFEEDEIQRAIFGV</sequence>
<dbReference type="EMBL" id="JAUJYN010000008">
    <property type="protein sequence ID" value="KAK1264428.1"/>
    <property type="molecule type" value="Genomic_DNA"/>
</dbReference>
<comment type="caution">
    <text evidence="1">The sequence shown here is derived from an EMBL/GenBank/DDBJ whole genome shotgun (WGS) entry which is preliminary data.</text>
</comment>
<dbReference type="Proteomes" id="UP001179952">
    <property type="component" value="Unassembled WGS sequence"/>
</dbReference>
<gene>
    <name evidence="1" type="ORF">QJS04_geneDACA014983</name>
</gene>
<reference evidence="1" key="2">
    <citation type="submission" date="2023-06" db="EMBL/GenBank/DDBJ databases">
        <authorList>
            <person name="Ma L."/>
            <person name="Liu K.-W."/>
            <person name="Li Z."/>
            <person name="Hsiao Y.-Y."/>
            <person name="Qi Y."/>
            <person name="Fu T."/>
            <person name="Tang G."/>
            <person name="Zhang D."/>
            <person name="Sun W.-H."/>
            <person name="Liu D.-K."/>
            <person name="Li Y."/>
            <person name="Chen G.-Z."/>
            <person name="Liu X.-D."/>
            <person name="Liao X.-Y."/>
            <person name="Jiang Y.-T."/>
            <person name="Yu X."/>
            <person name="Hao Y."/>
            <person name="Huang J."/>
            <person name="Zhao X.-W."/>
            <person name="Ke S."/>
            <person name="Chen Y.-Y."/>
            <person name="Wu W.-L."/>
            <person name="Hsu J.-L."/>
            <person name="Lin Y.-F."/>
            <person name="Huang M.-D."/>
            <person name="Li C.-Y."/>
            <person name="Huang L."/>
            <person name="Wang Z.-W."/>
            <person name="Zhao X."/>
            <person name="Zhong W.-Y."/>
            <person name="Peng D.-H."/>
            <person name="Ahmad S."/>
            <person name="Lan S."/>
            <person name="Zhang J.-S."/>
            <person name="Tsai W.-C."/>
            <person name="Van De Peer Y."/>
            <person name="Liu Z.-J."/>
        </authorList>
    </citation>
    <scope>NUCLEOTIDE SEQUENCE</scope>
    <source>
        <strain evidence="1">SCP</strain>
        <tissue evidence="1">Leaves</tissue>
    </source>
</reference>
<name>A0AAV9AJP3_ACOGR</name>
<evidence type="ECO:0000313" key="1">
    <source>
        <dbReference type="EMBL" id="KAK1264428.1"/>
    </source>
</evidence>